<dbReference type="CDD" id="cd10444">
    <property type="entry name" value="GIY-YIG_SegABCDEFG"/>
    <property type="match status" value="1"/>
</dbReference>
<comment type="cofactor">
    <cofactor evidence="1">
        <name>Mg(2+)</name>
        <dbReference type="ChEBI" id="CHEBI:18420"/>
    </cofactor>
</comment>
<protein>
    <submittedName>
        <fullName evidence="5">Homing endonuclease</fullName>
    </submittedName>
</protein>
<keyword evidence="5" id="KW-0378">Hydrolase</keyword>
<proteinExistence type="predicted"/>
<dbReference type="EMBL" id="KU867307">
    <property type="protein sequence ID" value="ANA49514.1"/>
    <property type="molecule type" value="Genomic_DNA"/>
</dbReference>
<dbReference type="OrthoDB" id="16308at10239"/>
<dbReference type="RefSeq" id="YP_009286526.1">
    <property type="nucleotide sequence ID" value="NC_031065.1"/>
</dbReference>
<gene>
    <name evidence="5" type="ORF">CGG41_159</name>
</gene>
<dbReference type="InterPro" id="IPR035901">
    <property type="entry name" value="GIY-YIG_endonuc_sf"/>
</dbReference>
<reference evidence="6" key="1">
    <citation type="submission" date="2016-03" db="EMBL/GenBank/DDBJ databases">
        <authorList>
            <person name="Cucic S."/>
            <person name="Anany H."/>
            <person name="Brovko L."/>
            <person name="Kropinski A.M."/>
            <person name="Griffiths M.W."/>
        </authorList>
    </citation>
    <scope>NUCLEOTIDE SEQUENCE [LARGE SCALE GENOMIC DNA]</scope>
</reference>
<dbReference type="Pfam" id="PF07460">
    <property type="entry name" value="NUMOD3"/>
    <property type="match status" value="1"/>
</dbReference>
<dbReference type="InterPro" id="IPR000305">
    <property type="entry name" value="GIY-YIG_endonuc"/>
</dbReference>
<dbReference type="GeneID" id="29060344"/>
<dbReference type="SUPFAM" id="SSF64496">
    <property type="entry name" value="DNA-binding domain of intron-encoded endonucleases"/>
    <property type="match status" value="1"/>
</dbReference>
<keyword evidence="5" id="KW-0255">Endonuclease</keyword>
<dbReference type="GO" id="GO:0004519">
    <property type="term" value="F:endonuclease activity"/>
    <property type="evidence" value="ECO:0007669"/>
    <property type="project" value="UniProtKB-KW"/>
</dbReference>
<dbReference type="PROSITE" id="PS50164">
    <property type="entry name" value="GIY_YIG"/>
    <property type="match status" value="1"/>
</dbReference>
<dbReference type="Proteomes" id="UP000204511">
    <property type="component" value="Genome"/>
</dbReference>
<keyword evidence="3" id="KW-0460">Magnesium</keyword>
<dbReference type="GO" id="GO:0003677">
    <property type="term" value="F:DNA binding"/>
    <property type="evidence" value="ECO:0007669"/>
    <property type="project" value="InterPro"/>
</dbReference>
<keyword evidence="6" id="KW-1185">Reference proteome</keyword>
<organism evidence="5 6">
    <name type="scientific">Salmonella phage vB_SnwM_CGG4-1</name>
    <dbReference type="NCBI Taxonomy" id="1815631"/>
    <lineage>
        <taxon>Viruses</taxon>
        <taxon>Duplodnaviria</taxon>
        <taxon>Heunggongvirae</taxon>
        <taxon>Uroviricota</taxon>
        <taxon>Caudoviricetes</taxon>
        <taxon>Pantevenvirales</taxon>
        <taxon>Straboviridae</taxon>
        <taxon>Tevenvirinae</taxon>
        <taxon>Gelderlandvirus</taxon>
        <taxon>Gelderlandvirus cgg41</taxon>
    </lineage>
</organism>
<keyword evidence="5" id="KW-0540">Nuclease</keyword>
<evidence type="ECO:0000259" key="4">
    <source>
        <dbReference type="PROSITE" id="PS50164"/>
    </source>
</evidence>
<comment type="similarity">
    <text evidence="2">To endonucleases of group I introns of fungi and phage.</text>
</comment>
<dbReference type="InterPro" id="IPR003611">
    <property type="entry name" value="NUMOD3"/>
</dbReference>
<sequence>MYYLIYQIQNNINKKIYIGAHATTNINDSYMGSGVNIVKSIAKYGVENFTKQILFIFKTSEEMYKKEAEIVNEEFVLRRDTYNAALGGRGNPVIIHLQNPSYRKMISDKTKAGMTKEVKERISKSKKGISQSKELVEKRVRSWKAYYENNEHHHKGKKWSKEHKRKIGDAQRGIIKLVPVHIKGIDFDNPKYAAKHFNVSDKTIRNWINNPSINDCFKK</sequence>
<evidence type="ECO:0000256" key="1">
    <source>
        <dbReference type="ARBA" id="ARBA00001946"/>
    </source>
</evidence>
<evidence type="ECO:0000313" key="5">
    <source>
        <dbReference type="EMBL" id="ANA49514.1"/>
    </source>
</evidence>
<dbReference type="SMART" id="SM00465">
    <property type="entry name" value="GIYc"/>
    <property type="match status" value="1"/>
</dbReference>
<dbReference type="KEGG" id="vg:29060344"/>
<dbReference type="SUPFAM" id="SSF82771">
    <property type="entry name" value="GIY-YIG endonuclease"/>
    <property type="match status" value="1"/>
</dbReference>
<evidence type="ECO:0000256" key="3">
    <source>
        <dbReference type="ARBA" id="ARBA00022842"/>
    </source>
</evidence>
<feature type="domain" description="GIY-YIG" evidence="4">
    <location>
        <begin position="1"/>
        <end position="84"/>
    </location>
</feature>
<name>A0A1B0VW11_9CAUD</name>
<evidence type="ECO:0000256" key="2">
    <source>
        <dbReference type="ARBA" id="ARBA00010045"/>
    </source>
</evidence>
<accession>A0A1B0VW11</accession>
<evidence type="ECO:0000313" key="6">
    <source>
        <dbReference type="Proteomes" id="UP000204511"/>
    </source>
</evidence>